<proteinExistence type="inferred from homology"/>
<evidence type="ECO:0000256" key="1">
    <source>
        <dbReference type="ARBA" id="ARBA00007357"/>
    </source>
</evidence>
<dbReference type="EMBL" id="JARKHS020008989">
    <property type="protein sequence ID" value="KAK8780324.1"/>
    <property type="molecule type" value="Genomic_DNA"/>
</dbReference>
<feature type="region of interest" description="Disordered" evidence="2">
    <location>
        <begin position="220"/>
        <end position="312"/>
    </location>
</feature>
<dbReference type="Pfam" id="PF05649">
    <property type="entry name" value="Peptidase_M13_N"/>
    <property type="match status" value="1"/>
</dbReference>
<dbReference type="InterPro" id="IPR000718">
    <property type="entry name" value="Peptidase_M13"/>
</dbReference>
<evidence type="ECO:0000313" key="6">
    <source>
        <dbReference type="Proteomes" id="UP001321473"/>
    </source>
</evidence>
<gene>
    <name evidence="5" type="ORF">V5799_018334</name>
</gene>
<keyword evidence="6" id="KW-1185">Reference proteome</keyword>
<dbReference type="PANTHER" id="PTHR11733:SF241">
    <property type="entry name" value="GH26575P-RELATED"/>
    <property type="match status" value="1"/>
</dbReference>
<dbReference type="Proteomes" id="UP001321473">
    <property type="component" value="Unassembled WGS sequence"/>
</dbReference>
<comment type="caution">
    <text evidence="5">The sequence shown here is derived from an EMBL/GenBank/DDBJ whole genome shotgun (WGS) entry which is preliminary data.</text>
</comment>
<dbReference type="AlphaFoldDB" id="A0AAQ4EZJ8"/>
<protein>
    <recommendedName>
        <fullName evidence="4">Peptidase M13 N-terminal domain-containing protein</fullName>
    </recommendedName>
</protein>
<feature type="transmembrane region" description="Helical" evidence="3">
    <location>
        <begin position="456"/>
        <end position="479"/>
    </location>
</feature>
<organism evidence="5 6">
    <name type="scientific">Amblyomma americanum</name>
    <name type="common">Lone star tick</name>
    <dbReference type="NCBI Taxonomy" id="6943"/>
    <lineage>
        <taxon>Eukaryota</taxon>
        <taxon>Metazoa</taxon>
        <taxon>Ecdysozoa</taxon>
        <taxon>Arthropoda</taxon>
        <taxon>Chelicerata</taxon>
        <taxon>Arachnida</taxon>
        <taxon>Acari</taxon>
        <taxon>Parasitiformes</taxon>
        <taxon>Ixodida</taxon>
        <taxon>Ixodoidea</taxon>
        <taxon>Ixodidae</taxon>
        <taxon>Amblyomminae</taxon>
        <taxon>Amblyomma</taxon>
    </lineage>
</organism>
<accession>A0AAQ4EZJ8</accession>
<reference evidence="5 6" key="1">
    <citation type="journal article" date="2023" name="Arcadia Sci">
        <title>De novo assembly of a long-read Amblyomma americanum tick genome.</title>
        <authorList>
            <person name="Chou S."/>
            <person name="Poskanzer K.E."/>
            <person name="Rollins M."/>
            <person name="Thuy-Boun P.S."/>
        </authorList>
    </citation>
    <scope>NUCLEOTIDE SEQUENCE [LARGE SCALE GENOMIC DNA]</scope>
    <source>
        <strain evidence="5">F_SG_1</strain>
        <tissue evidence="5">Salivary glands</tissue>
    </source>
</reference>
<comment type="similarity">
    <text evidence="1">Belongs to the peptidase M13 family.</text>
</comment>
<feature type="compositionally biased region" description="Basic and acidic residues" evidence="2">
    <location>
        <begin position="230"/>
        <end position="244"/>
    </location>
</feature>
<feature type="compositionally biased region" description="Low complexity" evidence="2">
    <location>
        <begin position="123"/>
        <end position="148"/>
    </location>
</feature>
<dbReference type="Gene3D" id="1.10.1380.10">
    <property type="entry name" value="Neutral endopeptidase , domain2"/>
    <property type="match status" value="1"/>
</dbReference>
<dbReference type="InterPro" id="IPR024079">
    <property type="entry name" value="MetalloPept_cat_dom_sf"/>
</dbReference>
<keyword evidence="3" id="KW-1133">Transmembrane helix</keyword>
<feature type="region of interest" description="Disordered" evidence="2">
    <location>
        <begin position="1"/>
        <end position="154"/>
    </location>
</feature>
<feature type="compositionally biased region" description="Polar residues" evidence="2">
    <location>
        <begin position="43"/>
        <end position="58"/>
    </location>
</feature>
<evidence type="ECO:0000313" key="5">
    <source>
        <dbReference type="EMBL" id="KAK8780324.1"/>
    </source>
</evidence>
<keyword evidence="3" id="KW-0472">Membrane</keyword>
<evidence type="ECO:0000256" key="3">
    <source>
        <dbReference type="SAM" id="Phobius"/>
    </source>
</evidence>
<dbReference type="GO" id="GO:0005886">
    <property type="term" value="C:plasma membrane"/>
    <property type="evidence" value="ECO:0007669"/>
    <property type="project" value="TreeGrafter"/>
</dbReference>
<dbReference type="InterPro" id="IPR008753">
    <property type="entry name" value="Peptidase_M13_N"/>
</dbReference>
<sequence length="1135" mass="125182">MPVSKLSPGAIKGISVSPKQKPTLAKVKRRRSLSEATFDVPRNPQTSSDRSSQAQNAARPNCALSGTFVKSAEEEPSSTGGAPGNHKPAAKEDSASSQSSAPRRLEGKRTYSEASTRERRTPSTRSSSSDSSSSARSESVSVSSASHSESQRSECISKALTVKTLKSGASSAATFDVLNSTCPANATPYPSCTETGEPLFTESVNAELPSATIRRLSRLPGFTTPRHSSVKSDDMRDLEARRDPGNFSQPKNWATKIPKKNTDPDAANTRKVRLLSAKTCSSSTSGTSSGDLAEESEAYSPKRNSKFEPTPGRISSLVAVTGDREVAITARRQLKEQSCLKPTFRTQHSAKEDALEGSSLLQQGLASPLKRCHPQELQRKLDATYSVGSEDIARNSNRASISGTAWRNPRTALRTSYNRKTWKRSVGSDRPEEDESVPQERILREHMQRSPLKDCLLYPVAVCLVLGLILVVGFLLLPLDPSGTSKARGLTSSTCVSSSCRLDALHLSSLLSWDSVDPCDDFYSFVCNRWTSQYSVSTPTSYSINFDDDYAIFLENKVYSMIRRTSNESGGLRLIRNLHDKCMSIIRTDDEGWNPLLELLYDVSLEGFPLTPPVRSSKSVWEIAAKVLRKTGAATLLSVGVASHPSRTAGPDLLSVGPPEMLTASGRVETNEVIRLYTEAVFTAIKALKKDYLPPLHALSIVKFASDLEQLGQLVLDGESIPEIQVLKSSPYLLNFFAELLRDVEDIPFSTLSSEVVVESSDLVNSIYSLVHDTDTHTVMNYIGVRLMIEVSPFLPYTDMIDFKSTLLYGRRPSDVSRWQLCVRAVEKALVPLVLVSVLEDVKQHASLAIFSDLSRELFQGFNREIQASAYLDTASKDAVGNLLSMTALRVLGPDWINDEAVVEHHVLSFPSTTNRSSLESYVTNHEYTFLASLKRSSSQRWPRSVFTTNCWSGLSPPTLYVPLLVFNITRIYTGFIDEEQLMRAGPRMARCVFDMVFVLAAAAANSSNQWLSEQSAMGLLRAETCMNTSVERSSHRFRHVRDVLSVQTAYALFQKKFRDKMQALALDEERVLSDRQLFFVNLMMQSCEKTGQQDRAPPKAGRDVAAALRYAQDFSEAYECRLGSAMNAKKCALW</sequence>
<feature type="compositionally biased region" description="Basic and acidic residues" evidence="2">
    <location>
        <begin position="103"/>
        <end position="121"/>
    </location>
</feature>
<dbReference type="Gene3D" id="3.40.390.10">
    <property type="entry name" value="Collagenase (Catalytic Domain)"/>
    <property type="match status" value="1"/>
</dbReference>
<dbReference type="SUPFAM" id="SSF55486">
    <property type="entry name" value="Metalloproteases ('zincins'), catalytic domain"/>
    <property type="match status" value="1"/>
</dbReference>
<dbReference type="GO" id="GO:0016485">
    <property type="term" value="P:protein processing"/>
    <property type="evidence" value="ECO:0007669"/>
    <property type="project" value="TreeGrafter"/>
</dbReference>
<keyword evidence="3" id="KW-0812">Transmembrane</keyword>
<dbReference type="GO" id="GO:0004222">
    <property type="term" value="F:metalloendopeptidase activity"/>
    <property type="evidence" value="ECO:0007669"/>
    <property type="project" value="InterPro"/>
</dbReference>
<evidence type="ECO:0000259" key="4">
    <source>
        <dbReference type="Pfam" id="PF05649"/>
    </source>
</evidence>
<dbReference type="PANTHER" id="PTHR11733">
    <property type="entry name" value="ZINC METALLOPROTEASE FAMILY M13 NEPRILYSIN-RELATED"/>
    <property type="match status" value="1"/>
</dbReference>
<evidence type="ECO:0000256" key="2">
    <source>
        <dbReference type="SAM" id="MobiDB-lite"/>
    </source>
</evidence>
<name>A0AAQ4EZJ8_AMBAM</name>
<feature type="domain" description="Peptidase M13 N-terminal" evidence="4">
    <location>
        <begin position="518"/>
        <end position="879"/>
    </location>
</feature>
<dbReference type="InterPro" id="IPR042089">
    <property type="entry name" value="Peptidase_M13_dom_2"/>
</dbReference>
<feature type="compositionally biased region" description="Low complexity" evidence="2">
    <location>
        <begin position="281"/>
        <end position="290"/>
    </location>
</feature>
<dbReference type="PROSITE" id="PS51885">
    <property type="entry name" value="NEPRILYSIN"/>
    <property type="match status" value="1"/>
</dbReference>